<dbReference type="SUPFAM" id="SSF51126">
    <property type="entry name" value="Pectin lyase-like"/>
    <property type="match status" value="1"/>
</dbReference>
<organism evidence="8 9">
    <name type="scientific">Hyaloperonospora brassicae</name>
    <name type="common">Brassica downy mildew</name>
    <name type="synonym">Peronospora brassicae</name>
    <dbReference type="NCBI Taxonomy" id="162125"/>
    <lineage>
        <taxon>Eukaryota</taxon>
        <taxon>Sar</taxon>
        <taxon>Stramenopiles</taxon>
        <taxon>Oomycota</taxon>
        <taxon>Peronosporomycetes</taxon>
        <taxon>Peronosporales</taxon>
        <taxon>Peronosporaceae</taxon>
        <taxon>Hyaloperonospora</taxon>
    </lineage>
</organism>
<evidence type="ECO:0000313" key="8">
    <source>
        <dbReference type="EMBL" id="CAI5708103.1"/>
    </source>
</evidence>
<feature type="signal peptide" evidence="6">
    <location>
        <begin position="1"/>
        <end position="19"/>
    </location>
</feature>
<evidence type="ECO:0000256" key="5">
    <source>
        <dbReference type="ARBA" id="ARBA00023085"/>
    </source>
</evidence>
<feature type="domain" description="Pectinesterase catalytic" evidence="7">
    <location>
        <begin position="49"/>
        <end position="215"/>
    </location>
</feature>
<evidence type="ECO:0000259" key="7">
    <source>
        <dbReference type="Pfam" id="PF01095"/>
    </source>
</evidence>
<dbReference type="EC" id="3.1.1.11" evidence="3"/>
<evidence type="ECO:0000256" key="6">
    <source>
        <dbReference type="SAM" id="SignalP"/>
    </source>
</evidence>
<evidence type="ECO:0000313" key="9">
    <source>
        <dbReference type="Proteomes" id="UP001162031"/>
    </source>
</evidence>
<evidence type="ECO:0000256" key="4">
    <source>
        <dbReference type="ARBA" id="ARBA00022801"/>
    </source>
</evidence>
<keyword evidence="9" id="KW-1185">Reference proteome</keyword>
<feature type="domain" description="Pectinesterase catalytic" evidence="7">
    <location>
        <begin position="239"/>
        <end position="291"/>
    </location>
</feature>
<sequence>MKISALLIAALASILSITADSGTCSGPQARVKPPPGAIVVDAMGDPKRQGSYRTIKEGVAKLDISTVKQQTIFIFPGVYKEQVVVPLLQGALVIQGATCDATSYVKNQVTISHAMAQKHLASGVVRERNALTSTMRFRSNNVKVYNLNIANTAGLVGQAVAASVDGTNCSFYGCNFIGNQDTLLTTTGRQLYAKSRISGTVDFIFAKTVIPFTSSTTRACTAPMPTLSTQPSLVVRGGLFARVVWQNSELGRVVNPAGWSKWRNDDPTKLYFREFNNFGPGAATGHRANFSQQLNKAVDIKELFGNSYKSEWWVDPSYL</sequence>
<dbReference type="GO" id="GO:0030599">
    <property type="term" value="F:pectinesterase activity"/>
    <property type="evidence" value="ECO:0007669"/>
    <property type="project" value="UniProtKB-EC"/>
</dbReference>
<comment type="pathway">
    <text evidence="1">Glycan metabolism; pectin degradation; 2-dehydro-3-deoxy-D-gluconate from pectin: step 1/5.</text>
</comment>
<evidence type="ECO:0000256" key="2">
    <source>
        <dbReference type="ARBA" id="ARBA00008891"/>
    </source>
</evidence>
<evidence type="ECO:0000256" key="3">
    <source>
        <dbReference type="ARBA" id="ARBA00013229"/>
    </source>
</evidence>
<keyword evidence="4" id="KW-0378">Hydrolase</keyword>
<dbReference type="InterPro" id="IPR011050">
    <property type="entry name" value="Pectin_lyase_fold/virulence"/>
</dbReference>
<dbReference type="InterPro" id="IPR000070">
    <property type="entry name" value="Pectinesterase_cat"/>
</dbReference>
<dbReference type="AlphaFoldDB" id="A0AAV0SX31"/>
<dbReference type="GO" id="GO:0042545">
    <property type="term" value="P:cell wall modification"/>
    <property type="evidence" value="ECO:0007669"/>
    <property type="project" value="InterPro"/>
</dbReference>
<evidence type="ECO:0000256" key="1">
    <source>
        <dbReference type="ARBA" id="ARBA00005184"/>
    </source>
</evidence>
<comment type="caution">
    <text evidence="8">The sequence shown here is derived from an EMBL/GenBank/DDBJ whole genome shotgun (WGS) entry which is preliminary data.</text>
</comment>
<gene>
    <name evidence="8" type="ORF">HBR001_LOCUS11</name>
</gene>
<feature type="chain" id="PRO_5043886100" description="pectinesterase" evidence="6">
    <location>
        <begin position="20"/>
        <end position="319"/>
    </location>
</feature>
<dbReference type="EMBL" id="CANTFL010000002">
    <property type="protein sequence ID" value="CAI5708103.1"/>
    <property type="molecule type" value="Genomic_DNA"/>
</dbReference>
<keyword evidence="6" id="KW-0732">Signal</keyword>
<dbReference type="PANTHER" id="PTHR31321">
    <property type="entry name" value="ACYL-COA THIOESTER HYDROLASE YBHC-RELATED"/>
    <property type="match status" value="1"/>
</dbReference>
<dbReference type="PANTHER" id="PTHR31321:SF57">
    <property type="entry name" value="PECTINESTERASE 53-RELATED"/>
    <property type="match status" value="1"/>
</dbReference>
<keyword evidence="5" id="KW-0063">Aspartyl esterase</keyword>
<dbReference type="Pfam" id="PF01095">
    <property type="entry name" value="Pectinesterase"/>
    <property type="match status" value="2"/>
</dbReference>
<dbReference type="Proteomes" id="UP001162031">
    <property type="component" value="Unassembled WGS sequence"/>
</dbReference>
<proteinExistence type="inferred from homology"/>
<dbReference type="GO" id="GO:0045490">
    <property type="term" value="P:pectin catabolic process"/>
    <property type="evidence" value="ECO:0007669"/>
    <property type="project" value="TreeGrafter"/>
</dbReference>
<reference evidence="8" key="1">
    <citation type="submission" date="2022-12" db="EMBL/GenBank/DDBJ databases">
        <authorList>
            <person name="Webb A."/>
        </authorList>
    </citation>
    <scope>NUCLEOTIDE SEQUENCE</scope>
    <source>
        <strain evidence="8">Hp1</strain>
    </source>
</reference>
<dbReference type="InterPro" id="IPR012334">
    <property type="entry name" value="Pectin_lyas_fold"/>
</dbReference>
<accession>A0AAV0SX31</accession>
<protein>
    <recommendedName>
        <fullName evidence="3">pectinesterase</fullName>
        <ecNumber evidence="3">3.1.1.11</ecNumber>
    </recommendedName>
</protein>
<dbReference type="Gene3D" id="2.160.20.10">
    <property type="entry name" value="Single-stranded right-handed beta-helix, Pectin lyase-like"/>
    <property type="match status" value="1"/>
</dbReference>
<name>A0AAV0SX31_HYABA</name>
<comment type="similarity">
    <text evidence="2">Belongs to the pectinesterase family.</text>
</comment>